<accession>A0A413CSI7</accession>
<dbReference type="AlphaFoldDB" id="A0A413CSI7"/>
<dbReference type="Proteomes" id="UP000284651">
    <property type="component" value="Unassembled WGS sequence"/>
</dbReference>
<evidence type="ECO:0000313" key="2">
    <source>
        <dbReference type="Proteomes" id="UP000284651"/>
    </source>
</evidence>
<evidence type="ECO:0000313" key="1">
    <source>
        <dbReference type="EMBL" id="RGW74042.1"/>
    </source>
</evidence>
<dbReference type="Gene3D" id="2.30.30.40">
    <property type="entry name" value="SH3 Domains"/>
    <property type="match status" value="1"/>
</dbReference>
<comment type="caution">
    <text evidence="1">The sequence shown here is derived from an EMBL/GenBank/DDBJ whole genome shotgun (WGS) entry which is preliminary data.</text>
</comment>
<name>A0A413CSI7_9FIRM</name>
<organism evidence="1 2">
    <name type="scientific">Holdemanella biformis</name>
    <dbReference type="NCBI Taxonomy" id="1735"/>
    <lineage>
        <taxon>Bacteria</taxon>
        <taxon>Bacillati</taxon>
        <taxon>Bacillota</taxon>
        <taxon>Erysipelotrichia</taxon>
        <taxon>Erysipelotrichales</taxon>
        <taxon>Erysipelotrichaceae</taxon>
        <taxon>Holdemanella</taxon>
    </lineage>
</organism>
<gene>
    <name evidence="1" type="ORF">DWV56_08740</name>
</gene>
<reference evidence="1 2" key="1">
    <citation type="submission" date="2018-08" db="EMBL/GenBank/DDBJ databases">
        <title>A genome reference for cultivated species of the human gut microbiota.</title>
        <authorList>
            <person name="Zou Y."/>
            <person name="Xue W."/>
            <person name="Luo G."/>
        </authorList>
    </citation>
    <scope>NUCLEOTIDE SEQUENCE [LARGE SCALE GENOMIC DNA]</scope>
    <source>
        <strain evidence="1 2">AF10-31</strain>
    </source>
</reference>
<sequence length="159" mass="18095">MHKLERFYIIYADKKIKRVKYLKDHIETLCLERFLQFPPHYLLNNGTGWTNDTGIDSDSHIPGGSAQSTPTVLNSVPSDFIRESATFYPNTTLKIRKAPTESDVDTGLIYAPGMSVCYDGYVKREVFVWISASTGERRWMKAGVLNSKGYNTNPYGRFV</sequence>
<proteinExistence type="predicted"/>
<dbReference type="EMBL" id="QSAT01000028">
    <property type="protein sequence ID" value="RGW74042.1"/>
    <property type="molecule type" value="Genomic_DNA"/>
</dbReference>
<protein>
    <submittedName>
        <fullName evidence="1">Uncharacterized protein</fullName>
    </submittedName>
</protein>